<accession>A0A7C9RBY7</accession>
<sequence length="386" mass="42467">MSVLGRTANALIGAWLALAVITTPAAARQAESTGEGWVKKRFDFGAEDLAFEAAVPADASVKTTTMPPREAGTLGRIMIVGKIYPAKAGTPVEVTIQAFDLMAPAAASRVCAHEAEIAGYTLRARRAEPDLSDAELFAKKSDENRPIGGVFSRCMTRGNKMLVTHFLFDVSGVTDKDELDVRANQAQDYYKTFISSIVFADGHSPGYRNMMREIPVTIGADKTTLSVPDVWQVPINDFHGHLPAELHLLRKNNSGEDTGLLWLAVQERKEQPDLEKLGPTLIGDYFIQQWPDAERPVLLQGSEDPDMLESGVVSRSFRFSAKNKAGEDIGEILATLIWHDGRLYVLSLWSRWAPAADRNTFFSRLPGLTAYDLISAKLVRTMTESR</sequence>
<dbReference type="AlphaFoldDB" id="A0A7C9RBY7"/>
<evidence type="ECO:0000313" key="3">
    <source>
        <dbReference type="Proteomes" id="UP000481252"/>
    </source>
</evidence>
<dbReference type="RefSeq" id="WP_165121673.1">
    <property type="nucleotide sequence ID" value="NZ_JAAKZG010000035.1"/>
</dbReference>
<comment type="caution">
    <text evidence="2">The sequence shown here is derived from an EMBL/GenBank/DDBJ whole genome shotgun (WGS) entry which is preliminary data.</text>
</comment>
<dbReference type="EMBL" id="JAAKZG010000035">
    <property type="protein sequence ID" value="NGN45302.1"/>
    <property type="molecule type" value="Genomic_DNA"/>
</dbReference>
<reference evidence="2 3" key="1">
    <citation type="submission" date="2020-02" db="EMBL/GenBank/DDBJ databases">
        <title>Genome sequence of the type strain CGMCC 1.15528 of Mesorhizobium zhangyense.</title>
        <authorList>
            <person name="Gao J."/>
            <person name="Sun J."/>
        </authorList>
    </citation>
    <scope>NUCLEOTIDE SEQUENCE [LARGE SCALE GENOMIC DNA]</scope>
    <source>
        <strain evidence="2 3">CGMCC 1.15528</strain>
    </source>
</reference>
<protein>
    <submittedName>
        <fullName evidence="2">Uncharacterized protein</fullName>
    </submittedName>
</protein>
<evidence type="ECO:0000313" key="2">
    <source>
        <dbReference type="EMBL" id="NGN45302.1"/>
    </source>
</evidence>
<proteinExistence type="predicted"/>
<name>A0A7C9RBY7_9HYPH</name>
<feature type="chain" id="PRO_5028867832" evidence="1">
    <location>
        <begin position="20"/>
        <end position="386"/>
    </location>
</feature>
<feature type="signal peptide" evidence="1">
    <location>
        <begin position="1"/>
        <end position="19"/>
    </location>
</feature>
<gene>
    <name evidence="2" type="ORF">G6N74_30075</name>
</gene>
<keyword evidence="1" id="KW-0732">Signal</keyword>
<keyword evidence="3" id="KW-1185">Reference proteome</keyword>
<dbReference type="Proteomes" id="UP000481252">
    <property type="component" value="Unassembled WGS sequence"/>
</dbReference>
<organism evidence="2 3">
    <name type="scientific">Mesorhizobium zhangyense</name>
    <dbReference type="NCBI Taxonomy" id="1776730"/>
    <lineage>
        <taxon>Bacteria</taxon>
        <taxon>Pseudomonadati</taxon>
        <taxon>Pseudomonadota</taxon>
        <taxon>Alphaproteobacteria</taxon>
        <taxon>Hyphomicrobiales</taxon>
        <taxon>Phyllobacteriaceae</taxon>
        <taxon>Mesorhizobium</taxon>
    </lineage>
</organism>
<evidence type="ECO:0000256" key="1">
    <source>
        <dbReference type="SAM" id="SignalP"/>
    </source>
</evidence>